<accession>A0A4Q7TXI3</accession>
<proteinExistence type="predicted"/>
<keyword evidence="4" id="KW-0131">Cell cycle</keyword>
<evidence type="ECO:0000313" key="5">
    <source>
        <dbReference type="Proteomes" id="UP000291832"/>
    </source>
</evidence>
<reference evidence="4 5" key="1">
    <citation type="journal article" date="2015" name="Stand. Genomic Sci.">
        <title>Genomic Encyclopedia of Bacterial and Archaeal Type Strains, Phase III: the genomes of soil and plant-associated and newly described type strains.</title>
        <authorList>
            <person name="Whitman W.B."/>
            <person name="Woyke T."/>
            <person name="Klenk H.P."/>
            <person name="Zhou Y."/>
            <person name="Lilburn T.G."/>
            <person name="Beck B.J."/>
            <person name="De Vos P."/>
            <person name="Vandamme P."/>
            <person name="Eisen J.A."/>
            <person name="Garrity G."/>
            <person name="Hugenholtz P."/>
            <person name="Kyrpides N.C."/>
        </authorList>
    </citation>
    <scope>NUCLEOTIDE SEQUENCE [LARGE SCALE GENOMIC DNA]</scope>
    <source>
        <strain evidence="4 5">RF6</strain>
    </source>
</reference>
<keyword evidence="3" id="KW-0472">Membrane</keyword>
<evidence type="ECO:0000256" key="3">
    <source>
        <dbReference type="SAM" id="Phobius"/>
    </source>
</evidence>
<keyword evidence="3" id="KW-1133">Transmembrane helix</keyword>
<keyword evidence="3" id="KW-0812">Transmembrane</keyword>
<evidence type="ECO:0000256" key="2">
    <source>
        <dbReference type="SAM" id="MobiDB-lite"/>
    </source>
</evidence>
<dbReference type="GO" id="GO:0051301">
    <property type="term" value="P:cell division"/>
    <property type="evidence" value="ECO:0007669"/>
    <property type="project" value="UniProtKB-KW"/>
</dbReference>
<protein>
    <submittedName>
        <fullName evidence="4">Cell division protein FtsB</fullName>
    </submittedName>
</protein>
<feature type="transmembrane region" description="Helical" evidence="3">
    <location>
        <begin position="20"/>
        <end position="43"/>
    </location>
</feature>
<sequence>MKRWAGDLGAWASSLRFSGFTVLVVVLVLAGAVIVSPSLSTYVQQRREIAELRESVRIHQEAVSEIDAERAKWKDPVYVRSQARDRLFYVLPGETQLNVIDDIVMPVESDEETSAELSRIQDNWARGLAGSFLSAGTIAADTAADAATDAGADATDADPAADPAAADPTPEADPAPEGTEETTE</sequence>
<evidence type="ECO:0000256" key="1">
    <source>
        <dbReference type="SAM" id="Coils"/>
    </source>
</evidence>
<gene>
    <name evidence="4" type="ORF">EV139_1368</name>
</gene>
<comment type="caution">
    <text evidence="4">The sequence shown here is derived from an EMBL/GenBank/DDBJ whole genome shotgun (WGS) entry which is preliminary data.</text>
</comment>
<dbReference type="EMBL" id="SHKI01000004">
    <property type="protein sequence ID" value="RZT65944.1"/>
    <property type="molecule type" value="Genomic_DNA"/>
</dbReference>
<keyword evidence="5" id="KW-1185">Reference proteome</keyword>
<dbReference type="Pfam" id="PF04977">
    <property type="entry name" value="DivIC"/>
    <property type="match status" value="1"/>
</dbReference>
<feature type="compositionally biased region" description="Low complexity" evidence="2">
    <location>
        <begin position="143"/>
        <end position="169"/>
    </location>
</feature>
<feature type="region of interest" description="Disordered" evidence="2">
    <location>
        <begin position="143"/>
        <end position="184"/>
    </location>
</feature>
<dbReference type="RefSeq" id="WP_130453596.1">
    <property type="nucleotide sequence ID" value="NZ_QYAG01000001.1"/>
</dbReference>
<dbReference type="Proteomes" id="UP000291832">
    <property type="component" value="Unassembled WGS sequence"/>
</dbReference>
<organism evidence="4 5">
    <name type="scientific">Leucobacter luti</name>
    <dbReference type="NCBI Taxonomy" id="340320"/>
    <lineage>
        <taxon>Bacteria</taxon>
        <taxon>Bacillati</taxon>
        <taxon>Actinomycetota</taxon>
        <taxon>Actinomycetes</taxon>
        <taxon>Micrococcales</taxon>
        <taxon>Microbacteriaceae</taxon>
        <taxon>Leucobacter</taxon>
    </lineage>
</organism>
<evidence type="ECO:0000313" key="4">
    <source>
        <dbReference type="EMBL" id="RZT65944.1"/>
    </source>
</evidence>
<dbReference type="OrthoDB" id="5187715at2"/>
<keyword evidence="1" id="KW-0175">Coiled coil</keyword>
<name>A0A4Q7TXI3_9MICO</name>
<dbReference type="AlphaFoldDB" id="A0A4Q7TXI3"/>
<keyword evidence="4" id="KW-0132">Cell division</keyword>
<feature type="coiled-coil region" evidence="1">
    <location>
        <begin position="42"/>
        <end position="69"/>
    </location>
</feature>
<dbReference type="InterPro" id="IPR007060">
    <property type="entry name" value="FtsL/DivIC"/>
</dbReference>